<keyword evidence="6 10" id="KW-0378">Hydrolase</keyword>
<dbReference type="Pfam" id="PF00149">
    <property type="entry name" value="Metallophos"/>
    <property type="match status" value="1"/>
</dbReference>
<comment type="catalytic activity">
    <reaction evidence="10">
        <text>UDP-2-N,3-O-bis[(3R)-3-hydroxytetradecanoyl]-alpha-D-glucosamine + H2O = 2-N,3-O-bis[(3R)-3-hydroxytetradecanoyl]-alpha-D-glucosaminyl 1-phosphate + UMP + 2 H(+)</text>
        <dbReference type="Rhea" id="RHEA:25213"/>
        <dbReference type="ChEBI" id="CHEBI:15377"/>
        <dbReference type="ChEBI" id="CHEBI:15378"/>
        <dbReference type="ChEBI" id="CHEBI:57865"/>
        <dbReference type="ChEBI" id="CHEBI:57957"/>
        <dbReference type="ChEBI" id="CHEBI:78847"/>
        <dbReference type="EC" id="3.6.1.54"/>
    </reaction>
</comment>
<dbReference type="InterPro" id="IPR043461">
    <property type="entry name" value="LpxH-like"/>
</dbReference>
<dbReference type="SUPFAM" id="SSF56300">
    <property type="entry name" value="Metallo-dependent phosphatases"/>
    <property type="match status" value="1"/>
</dbReference>
<evidence type="ECO:0000256" key="9">
    <source>
        <dbReference type="ARBA" id="ARBA00023211"/>
    </source>
</evidence>
<evidence type="ECO:0000259" key="11">
    <source>
        <dbReference type="Pfam" id="PF00149"/>
    </source>
</evidence>
<keyword evidence="7 10" id="KW-0443">Lipid metabolism</keyword>
<dbReference type="PANTHER" id="PTHR34990">
    <property type="entry name" value="UDP-2,3-DIACYLGLUCOSAMINE HYDROLASE-RELATED"/>
    <property type="match status" value="1"/>
</dbReference>
<dbReference type="HAMAP" id="MF_00575">
    <property type="entry name" value="LpxH"/>
    <property type="match status" value="1"/>
</dbReference>
<comment type="caution">
    <text evidence="12">The sequence shown here is derived from an EMBL/GenBank/DDBJ whole genome shotgun (WGS) entry which is preliminary data.</text>
</comment>
<keyword evidence="4 10" id="KW-0441">Lipid A biosynthesis</keyword>
<keyword evidence="2 10" id="KW-0444">Lipid biosynthesis</keyword>
<dbReference type="NCBIfam" id="NF003743">
    <property type="entry name" value="PRK05340.1"/>
    <property type="match status" value="1"/>
</dbReference>
<evidence type="ECO:0000256" key="10">
    <source>
        <dbReference type="HAMAP-Rule" id="MF_00575"/>
    </source>
</evidence>
<evidence type="ECO:0000256" key="6">
    <source>
        <dbReference type="ARBA" id="ARBA00022801"/>
    </source>
</evidence>
<dbReference type="EC" id="3.6.1.54" evidence="10"/>
<dbReference type="EMBL" id="BAABKD010000008">
    <property type="protein sequence ID" value="GAA5088623.1"/>
    <property type="molecule type" value="Genomic_DNA"/>
</dbReference>
<keyword evidence="9 10" id="KW-0464">Manganese</keyword>
<keyword evidence="8 10" id="KW-0472">Membrane</keyword>
<evidence type="ECO:0000256" key="2">
    <source>
        <dbReference type="ARBA" id="ARBA00022516"/>
    </source>
</evidence>
<dbReference type="NCBIfam" id="TIGR01854">
    <property type="entry name" value="lipid_A_lpxH"/>
    <property type="match status" value="1"/>
</dbReference>
<comment type="cofactor">
    <cofactor evidence="10">
        <name>Mn(2+)</name>
        <dbReference type="ChEBI" id="CHEBI:29035"/>
    </cofactor>
    <text evidence="10">Binds 2 Mn(2+) ions per subunit in a binuclear metal center.</text>
</comment>
<feature type="domain" description="Calcineurin-like phosphoesterase" evidence="11">
    <location>
        <begin position="9"/>
        <end position="208"/>
    </location>
</feature>
<feature type="binding site" evidence="10">
    <location>
        <position position="48"/>
    </location>
    <ligand>
        <name>Mn(2+)</name>
        <dbReference type="ChEBI" id="CHEBI:29035"/>
        <label>2</label>
    </ligand>
</feature>
<evidence type="ECO:0000256" key="8">
    <source>
        <dbReference type="ARBA" id="ARBA00023136"/>
    </source>
</evidence>
<keyword evidence="13" id="KW-1185">Reference proteome</keyword>
<gene>
    <name evidence="10" type="primary">lpxH</name>
    <name evidence="12" type="ORF">GCM10023337_10450</name>
</gene>
<feature type="binding site" evidence="10">
    <location>
        <position position="48"/>
    </location>
    <ligand>
        <name>Mn(2+)</name>
        <dbReference type="ChEBI" id="CHEBI:29035"/>
        <label>1</label>
    </ligand>
</feature>
<dbReference type="InterPro" id="IPR010138">
    <property type="entry name" value="UDP-diacylglucosamine_Hdrlase"/>
</dbReference>
<comment type="similarity">
    <text evidence="10">Belongs to the LpxH family.</text>
</comment>
<accession>A0ABP9LZD9</accession>
<keyword evidence="3 10" id="KW-0997">Cell inner membrane</keyword>
<feature type="binding site" evidence="10">
    <location>
        <position position="169"/>
    </location>
    <ligand>
        <name>substrate</name>
    </ligand>
</feature>
<proteinExistence type="inferred from homology"/>
<comment type="function">
    <text evidence="10">Hydrolyzes the pyrophosphate bond of UDP-2,3-diacylglucosamine to yield 2,3-diacylglucosamine 1-phosphate (lipid X) and UMP by catalyzing the attack of water at the alpha-P atom. Involved in the biosynthesis of lipid A, a phosphorylated glycolipid that anchors the lipopolysaccharide to the outer membrane of the cell.</text>
</comment>
<dbReference type="PANTHER" id="PTHR34990:SF1">
    <property type="entry name" value="UDP-2,3-DIACYLGLUCOSAMINE HYDROLASE"/>
    <property type="match status" value="1"/>
</dbReference>
<keyword evidence="1 10" id="KW-1003">Cell membrane</keyword>
<feature type="binding site" evidence="10">
    <location>
        <position position="88"/>
    </location>
    <ligand>
        <name>Mn(2+)</name>
        <dbReference type="ChEBI" id="CHEBI:29035"/>
        <label>2</label>
    </ligand>
</feature>
<feature type="binding site" evidence="10">
    <location>
        <position position="123"/>
    </location>
    <ligand>
        <name>Mn(2+)</name>
        <dbReference type="ChEBI" id="CHEBI:29035"/>
        <label>2</label>
    </ligand>
</feature>
<keyword evidence="5 10" id="KW-0479">Metal-binding</keyword>
<evidence type="ECO:0000256" key="4">
    <source>
        <dbReference type="ARBA" id="ARBA00022556"/>
    </source>
</evidence>
<comment type="subcellular location">
    <subcellularLocation>
        <location evidence="10">Cell inner membrane</location>
        <topology evidence="10">Peripheral membrane protein</topology>
        <orientation evidence="10">Cytoplasmic side</orientation>
    </subcellularLocation>
</comment>
<feature type="binding site" evidence="10">
    <location>
        <position position="17"/>
    </location>
    <ligand>
        <name>Mn(2+)</name>
        <dbReference type="ChEBI" id="CHEBI:29035"/>
        <label>1</label>
    </ligand>
</feature>
<feature type="binding site" evidence="10">
    <location>
        <position position="131"/>
    </location>
    <ligand>
        <name>substrate</name>
    </ligand>
</feature>
<feature type="binding site" evidence="10">
    <location>
        <position position="173"/>
    </location>
    <ligand>
        <name>substrate</name>
    </ligand>
</feature>
<evidence type="ECO:0000256" key="7">
    <source>
        <dbReference type="ARBA" id="ARBA00023098"/>
    </source>
</evidence>
<comment type="pathway">
    <text evidence="10">Glycolipid biosynthesis; lipid IV(A) biosynthesis; lipid IV(A) from (3R)-3-hydroxytetradecanoyl-[acyl-carrier-protein] and UDP-N-acetyl-alpha-D-glucosamine: step 4/6.</text>
</comment>
<feature type="binding site" evidence="10">
    <location>
        <position position="206"/>
    </location>
    <ligand>
        <name>Mn(2+)</name>
        <dbReference type="ChEBI" id="CHEBI:29035"/>
        <label>1</label>
    </ligand>
</feature>
<evidence type="ECO:0000256" key="5">
    <source>
        <dbReference type="ARBA" id="ARBA00022723"/>
    </source>
</evidence>
<evidence type="ECO:0000256" key="3">
    <source>
        <dbReference type="ARBA" id="ARBA00022519"/>
    </source>
</evidence>
<feature type="binding site" evidence="10">
    <location>
        <position position="15"/>
    </location>
    <ligand>
        <name>Mn(2+)</name>
        <dbReference type="ChEBI" id="CHEBI:29035"/>
        <label>1</label>
    </ligand>
</feature>
<feature type="binding site" evidence="10">
    <location>
        <begin position="88"/>
        <end position="89"/>
    </location>
    <ligand>
        <name>substrate</name>
    </ligand>
</feature>
<name>A0ABP9LZD9_9BURK</name>
<feature type="binding site" evidence="10">
    <location>
        <position position="204"/>
    </location>
    <ligand>
        <name>Mn(2+)</name>
        <dbReference type="ChEBI" id="CHEBI:29035"/>
        <label>2</label>
    </ligand>
</feature>
<protein>
    <recommendedName>
        <fullName evidence="10">UDP-2,3-diacylglucosamine hydrolase</fullName>
        <ecNumber evidence="10">3.6.1.54</ecNumber>
    </recommendedName>
    <alternativeName>
        <fullName evidence="10">UDP-2,3-diacylglucosamine diphosphatase</fullName>
    </alternativeName>
</protein>
<dbReference type="Proteomes" id="UP001500227">
    <property type="component" value="Unassembled WGS sequence"/>
</dbReference>
<dbReference type="Gene3D" id="3.60.21.10">
    <property type="match status" value="1"/>
</dbReference>
<feature type="binding site" evidence="10">
    <location>
        <position position="204"/>
    </location>
    <ligand>
        <name>substrate</name>
    </ligand>
</feature>
<dbReference type="CDD" id="cd07398">
    <property type="entry name" value="MPP_YbbF-LpxH"/>
    <property type="match status" value="1"/>
</dbReference>
<dbReference type="InterPro" id="IPR004843">
    <property type="entry name" value="Calcineurin-like_PHP"/>
</dbReference>
<sequence length="262" mass="30669">MSKLQLHGTVWIAADIHLGPHSPKTSQAFYQFLDQAKQHADALILCGDIFHAWVGADQAIDPPAWLAHAVYHFRHTAMDLPIFFMRGNRDFLLDGHFAHYVGAQMLDDQLILQTDHHRLLLTHGDELCTDDQRYQRFRRRVRNKKLQRFFLRLPLAWRERIAGGLRQQSQKQQQYLPQSITDVNEQACMDLLQQHHEQVLVHGHTHRPALHRLENGLSRIVLPDWEYDHSEPSRSGWLALEADGQIAFHRLHHPTLRFKLKK</sequence>
<organism evidence="12 13">
    <name type="scientific">Paenalcaligenes hermetiae</name>
    <dbReference type="NCBI Taxonomy" id="1157987"/>
    <lineage>
        <taxon>Bacteria</taxon>
        <taxon>Pseudomonadati</taxon>
        <taxon>Pseudomonadota</taxon>
        <taxon>Betaproteobacteria</taxon>
        <taxon>Burkholderiales</taxon>
        <taxon>Alcaligenaceae</taxon>
        <taxon>Paenalcaligenes</taxon>
    </lineage>
</organism>
<evidence type="ECO:0000313" key="12">
    <source>
        <dbReference type="EMBL" id="GAA5088623.1"/>
    </source>
</evidence>
<dbReference type="InterPro" id="IPR029052">
    <property type="entry name" value="Metallo-depent_PP-like"/>
</dbReference>
<evidence type="ECO:0000313" key="13">
    <source>
        <dbReference type="Proteomes" id="UP001500227"/>
    </source>
</evidence>
<comment type="caution">
    <text evidence="10">Lacks conserved residue(s) required for the propagation of feature annotation.</text>
</comment>
<evidence type="ECO:0000256" key="1">
    <source>
        <dbReference type="ARBA" id="ARBA00022475"/>
    </source>
</evidence>
<reference evidence="13" key="1">
    <citation type="journal article" date="2019" name="Int. J. Syst. Evol. Microbiol.">
        <title>The Global Catalogue of Microorganisms (GCM) 10K type strain sequencing project: providing services to taxonomists for standard genome sequencing and annotation.</title>
        <authorList>
            <consortium name="The Broad Institute Genomics Platform"/>
            <consortium name="The Broad Institute Genome Sequencing Center for Infectious Disease"/>
            <person name="Wu L."/>
            <person name="Ma J."/>
        </authorList>
    </citation>
    <scope>NUCLEOTIDE SEQUENCE [LARGE SCALE GENOMIC DNA]</scope>
    <source>
        <strain evidence="13">JCM 18423</strain>
    </source>
</reference>